<evidence type="ECO:0000256" key="1">
    <source>
        <dbReference type="ARBA" id="ARBA00004479"/>
    </source>
</evidence>
<dbReference type="GO" id="GO:0050839">
    <property type="term" value="F:cell adhesion molecule binding"/>
    <property type="evidence" value="ECO:0007669"/>
    <property type="project" value="TreeGrafter"/>
</dbReference>
<evidence type="ECO:0008006" key="10">
    <source>
        <dbReference type="Google" id="ProtNLM"/>
    </source>
</evidence>
<dbReference type="InterPro" id="IPR051275">
    <property type="entry name" value="Cell_adhesion_signaling"/>
</dbReference>
<keyword evidence="4" id="KW-0325">Glycoprotein</keyword>
<reference evidence="8" key="1">
    <citation type="submission" date="2021-03" db="EMBL/GenBank/DDBJ databases">
        <authorList>
            <person name="Bekaert M."/>
        </authorList>
    </citation>
    <scope>NUCLEOTIDE SEQUENCE</scope>
</reference>
<keyword evidence="7" id="KW-1133">Transmembrane helix</keyword>
<keyword evidence="7" id="KW-0812">Transmembrane</keyword>
<name>A0A8S3PTF2_MYTED</name>
<feature type="transmembrane region" description="Helical" evidence="7">
    <location>
        <begin position="461"/>
        <end position="485"/>
    </location>
</feature>
<dbReference type="EMBL" id="CAJPWZ010000110">
    <property type="protein sequence ID" value="CAG2185956.1"/>
    <property type="molecule type" value="Genomic_DNA"/>
</dbReference>
<dbReference type="OrthoDB" id="9898017at2759"/>
<evidence type="ECO:0000256" key="3">
    <source>
        <dbReference type="ARBA" id="ARBA00023157"/>
    </source>
</evidence>
<dbReference type="AlphaFoldDB" id="A0A8S3PTF2"/>
<keyword evidence="3" id="KW-1015">Disulfide bond</keyword>
<keyword evidence="5" id="KW-0393">Immunoglobulin domain</keyword>
<evidence type="ECO:0000256" key="7">
    <source>
        <dbReference type="SAM" id="Phobius"/>
    </source>
</evidence>
<feature type="region of interest" description="Disordered" evidence="6">
    <location>
        <begin position="672"/>
        <end position="699"/>
    </location>
</feature>
<dbReference type="PANTHER" id="PTHR11640">
    <property type="entry name" value="NEPHRIN"/>
    <property type="match status" value="1"/>
</dbReference>
<dbReference type="GO" id="GO:0005886">
    <property type="term" value="C:plasma membrane"/>
    <property type="evidence" value="ECO:0007669"/>
    <property type="project" value="TreeGrafter"/>
</dbReference>
<dbReference type="GO" id="GO:0098609">
    <property type="term" value="P:cell-cell adhesion"/>
    <property type="evidence" value="ECO:0007669"/>
    <property type="project" value="TreeGrafter"/>
</dbReference>
<comment type="caution">
    <text evidence="8">The sequence shown here is derived from an EMBL/GenBank/DDBJ whole genome shotgun (WGS) entry which is preliminary data.</text>
</comment>
<sequence length="699" mass="81137">MITYTQHTYLERKEQALLTDAIFKFYTTEGSTMNFTVKTNSTHTYFRYRGEKRSRDYQLVKSNRYDIVLRPNILEFQIINVTASDEGFYWFNYLYGSIRYQFELKITNMTCPSSPIERVCAIAGSSPIIKHSFDFPVYHIQIDKPPYQRRKYQRRKYQRRNSSRFITNQIHVDLQIYNVTREDEGFYDLYLSDSDRDAELVIVDIWFINQTEIHTLIGQAGKEMEINCSTDKAQYITALKIESNGSILAIGDNQSVSYSFIPKRTDHLTSYTCVDITHSSIMIEVTLIIRCPVVKGRFTNETIECDSDGFPPIYSVYRLDQNSRDGKLVRSGNLNNEIFTFNSEPFPYQQNGRYTCFVSNGIPDVKGNVLQTWSINVKYEDLLSFNNQTDINTIVGHEGMEMEIKCSSELKAEILIESKVLDLDDFQLYRITAKNRLGDSSYDFAIIDNENLHLNKRNMSYFLIFCSIASVLLVYLIILHVCLCIKHIRKRNKRHHNVEESHNYHTYDEIDTISYRNLRSLDTDDNEGVNLPEHHDATISTNANLQPTDNDTTEMTTDIFDDDLPEHHISDEHRQLQLMSTTLDDTNLSYTDLSQIPSTVILRMDNMASCNLSNESVYIEAISSHKNQTSNDSDSDTSINLIIDNVGDEYENNYQFQESHLYLEILEDRHNSISSTDSNTNEYQRLETGSTREPVNTKQ</sequence>
<accession>A0A8S3PTF2</accession>
<protein>
    <recommendedName>
        <fullName evidence="10">Ig-like domain-containing protein</fullName>
    </recommendedName>
</protein>
<comment type="subcellular location">
    <subcellularLocation>
        <location evidence="1">Membrane</location>
        <topology evidence="1">Single-pass type I membrane protein</topology>
    </subcellularLocation>
</comment>
<dbReference type="GO" id="GO:0005911">
    <property type="term" value="C:cell-cell junction"/>
    <property type="evidence" value="ECO:0007669"/>
    <property type="project" value="TreeGrafter"/>
</dbReference>
<keyword evidence="9" id="KW-1185">Reference proteome</keyword>
<evidence type="ECO:0000313" key="8">
    <source>
        <dbReference type="EMBL" id="CAG2185956.1"/>
    </source>
</evidence>
<evidence type="ECO:0000256" key="4">
    <source>
        <dbReference type="ARBA" id="ARBA00023180"/>
    </source>
</evidence>
<evidence type="ECO:0000256" key="6">
    <source>
        <dbReference type="SAM" id="MobiDB-lite"/>
    </source>
</evidence>
<keyword evidence="2 7" id="KW-0472">Membrane</keyword>
<evidence type="ECO:0000256" key="2">
    <source>
        <dbReference type="ARBA" id="ARBA00023136"/>
    </source>
</evidence>
<dbReference type="PANTHER" id="PTHR11640:SF31">
    <property type="entry name" value="IRREGULAR CHIASM C-ROUGHEST PROTEIN-RELATED"/>
    <property type="match status" value="1"/>
</dbReference>
<organism evidence="8 9">
    <name type="scientific">Mytilus edulis</name>
    <name type="common">Blue mussel</name>
    <dbReference type="NCBI Taxonomy" id="6550"/>
    <lineage>
        <taxon>Eukaryota</taxon>
        <taxon>Metazoa</taxon>
        <taxon>Spiralia</taxon>
        <taxon>Lophotrochozoa</taxon>
        <taxon>Mollusca</taxon>
        <taxon>Bivalvia</taxon>
        <taxon>Autobranchia</taxon>
        <taxon>Pteriomorphia</taxon>
        <taxon>Mytilida</taxon>
        <taxon>Mytiloidea</taxon>
        <taxon>Mytilidae</taxon>
        <taxon>Mytilinae</taxon>
        <taxon>Mytilus</taxon>
    </lineage>
</organism>
<evidence type="ECO:0000313" key="9">
    <source>
        <dbReference type="Proteomes" id="UP000683360"/>
    </source>
</evidence>
<dbReference type="Proteomes" id="UP000683360">
    <property type="component" value="Unassembled WGS sequence"/>
</dbReference>
<proteinExistence type="predicted"/>
<evidence type="ECO:0000256" key="5">
    <source>
        <dbReference type="ARBA" id="ARBA00023319"/>
    </source>
</evidence>
<gene>
    <name evidence="8" type="ORF">MEDL_1523</name>
</gene>